<evidence type="ECO:0000256" key="1">
    <source>
        <dbReference type="ARBA" id="ARBA00037217"/>
    </source>
</evidence>
<sequence>MTKSYDVVMVGGGHNGLICATYLAKAGRRVLVLEANEQLGGGAATREFHPGFSVSACAQWMYSLNPTIAKDLNLASHGLQYAAKNLHSIALAKDAKHVTITGEGGVEGVSAQDKAAYREFRRKMGKFSKLLDKLFTVRPPKVIENNWTDRINLLKIGLGVKLLGKADMYELLRLGLINMFDVMEETFDDELLKSLISFDGVLGAHMGPRSPGTVYGYLYRHMGDVYGFNGPALVKGGMGSVGVALANAATAAGVEIRSAARVKSIDLTAERASGVTLENGESISATLVVSNADPKTTFNNLVGRRNLETNTVRRVKNFRTKASAAKLHLALDGLPEFTGLSAGQVGNRLVIAPDMHHIERAFNCAKYGEFSTAPVLDISIATVHDKGLAPEGKHVLSAIVQFAPGQLKAGWTEATKNAFKELAINTIADYAPGIKELIIASELLTPADLEGEYNMTDGHWHHGDISLDQVVMMRPFPGSEQYGTPVDGLYLCGAGAHPGGNVMGLAGKNAANEIIKRGGSA</sequence>
<dbReference type="InterPro" id="IPR036188">
    <property type="entry name" value="FAD/NAD-bd_sf"/>
</dbReference>
<protein>
    <recommendedName>
        <fullName evidence="3">Pyridine nucleotide-disulfide oxidoreductase domain-containing protein 2</fullName>
    </recommendedName>
</protein>
<dbReference type="AlphaFoldDB" id="A0A9J6RMA1"/>
<dbReference type="EMBL" id="JAPTGG010000007">
    <property type="protein sequence ID" value="MCZ0865596.1"/>
    <property type="molecule type" value="Genomic_DNA"/>
</dbReference>
<proteinExistence type="predicted"/>
<feature type="domain" description="Amine oxidase" evidence="4">
    <location>
        <begin position="16"/>
        <end position="515"/>
    </location>
</feature>
<reference evidence="5 6" key="1">
    <citation type="submission" date="2022-12" db="EMBL/GenBank/DDBJ databases">
        <title>Dasania phycosphaerae sp. nov., isolated from particulate material of the south coast of Korea.</title>
        <authorList>
            <person name="Jiang Y."/>
        </authorList>
    </citation>
    <scope>NUCLEOTIDE SEQUENCE [LARGE SCALE GENOMIC DNA]</scope>
    <source>
        <strain evidence="5 6">GY-19</strain>
    </source>
</reference>
<evidence type="ECO:0000256" key="2">
    <source>
        <dbReference type="ARBA" id="ARBA00038825"/>
    </source>
</evidence>
<dbReference type="SUPFAM" id="SSF51905">
    <property type="entry name" value="FAD/NAD(P)-binding domain"/>
    <property type="match status" value="1"/>
</dbReference>
<gene>
    <name evidence="5" type="ORF">O0V09_10310</name>
</gene>
<dbReference type="Pfam" id="PF01593">
    <property type="entry name" value="Amino_oxidase"/>
    <property type="match status" value="1"/>
</dbReference>
<name>A0A9J6RMA1_9GAMM</name>
<dbReference type="Proteomes" id="UP001069090">
    <property type="component" value="Unassembled WGS sequence"/>
</dbReference>
<accession>A0A9J6RMA1</accession>
<comment type="caution">
    <text evidence="5">The sequence shown here is derived from an EMBL/GenBank/DDBJ whole genome shotgun (WGS) entry which is preliminary data.</text>
</comment>
<comment type="function">
    <text evidence="1">Probable oxidoreductase that may play a role as regulator of mitochondrial function.</text>
</comment>
<evidence type="ECO:0000313" key="5">
    <source>
        <dbReference type="EMBL" id="MCZ0865596.1"/>
    </source>
</evidence>
<dbReference type="PANTHER" id="PTHR10668">
    <property type="entry name" value="PHYTOENE DEHYDROGENASE"/>
    <property type="match status" value="1"/>
</dbReference>
<comment type="subunit">
    <text evidence="2">Interacts with COX5B; this interaction may contribute to localize PYROXD2 to the inner face of the inner mitochondrial membrane.</text>
</comment>
<evidence type="ECO:0000259" key="4">
    <source>
        <dbReference type="Pfam" id="PF01593"/>
    </source>
</evidence>
<evidence type="ECO:0000313" key="6">
    <source>
        <dbReference type="Proteomes" id="UP001069090"/>
    </source>
</evidence>
<dbReference type="InterPro" id="IPR002937">
    <property type="entry name" value="Amino_oxidase"/>
</dbReference>
<organism evidence="5 6">
    <name type="scientific">Dasania phycosphaerae</name>
    <dbReference type="NCBI Taxonomy" id="2950436"/>
    <lineage>
        <taxon>Bacteria</taxon>
        <taxon>Pseudomonadati</taxon>
        <taxon>Pseudomonadota</taxon>
        <taxon>Gammaproteobacteria</taxon>
        <taxon>Cellvibrionales</taxon>
        <taxon>Spongiibacteraceae</taxon>
        <taxon>Dasania</taxon>
    </lineage>
</organism>
<dbReference type="GO" id="GO:0016491">
    <property type="term" value="F:oxidoreductase activity"/>
    <property type="evidence" value="ECO:0007669"/>
    <property type="project" value="InterPro"/>
</dbReference>
<dbReference type="RefSeq" id="WP_258331741.1">
    <property type="nucleotide sequence ID" value="NZ_JAPTGG010000007.1"/>
</dbReference>
<dbReference type="Gene3D" id="3.50.50.60">
    <property type="entry name" value="FAD/NAD(P)-binding domain"/>
    <property type="match status" value="2"/>
</dbReference>
<evidence type="ECO:0000256" key="3">
    <source>
        <dbReference type="ARBA" id="ARBA00040298"/>
    </source>
</evidence>
<dbReference type="PANTHER" id="PTHR10668:SF103">
    <property type="entry name" value="PYRIDINE NUCLEOTIDE-DISULFIDE OXIDOREDUCTASE DOMAIN-CONTAINING PROTEIN 2"/>
    <property type="match status" value="1"/>
</dbReference>
<keyword evidence="6" id="KW-1185">Reference proteome</keyword>